<dbReference type="GO" id="GO:0005840">
    <property type="term" value="C:ribosome"/>
    <property type="evidence" value="ECO:0007669"/>
    <property type="project" value="UniProtKB-KW"/>
</dbReference>
<evidence type="ECO:0000256" key="1">
    <source>
        <dbReference type="ARBA" id="ARBA00008553"/>
    </source>
</evidence>
<dbReference type="Ensembl" id="ENSLCNT00005001015.1">
    <property type="protein sequence ID" value="ENSLCNP00005000888.1"/>
    <property type="gene ID" value="ENSLCNG00005000637.1"/>
</dbReference>
<keyword evidence="2" id="KW-0689">Ribosomal protein</keyword>
<dbReference type="GO" id="GO:0003735">
    <property type="term" value="F:structural constituent of ribosome"/>
    <property type="evidence" value="ECO:0007669"/>
    <property type="project" value="InterPro"/>
</dbReference>
<evidence type="ECO:0000256" key="3">
    <source>
        <dbReference type="ARBA" id="ARBA00023274"/>
    </source>
</evidence>
<dbReference type="Proteomes" id="UP000472241">
    <property type="component" value="Unplaced"/>
</dbReference>
<dbReference type="PANTHER" id="PTHR11994">
    <property type="entry name" value="60S RIBOSOMAL PROTEIN L11-RELATED"/>
    <property type="match status" value="1"/>
</dbReference>
<accession>A0A667G0F0</accession>
<evidence type="ECO:0000313" key="4">
    <source>
        <dbReference type="Ensembl" id="ENSLCNP00005000888.1"/>
    </source>
</evidence>
<sequence length="160" mass="17485">VAQSVEPDQGEKGNPTCELLILCGRGVGWGERGDRLTGVARVLEQCTGQTAVLSRAGYAVRMAVHCTVRGVKAEEIPEKVLKMWEHELRNTNFSGTRNFGVGIQERVDVGTQAPVCMAWTSVWCRVGRASASDEKVRTLCVRARHGMIKEEVMAFVPAEG</sequence>
<dbReference type="AlphaFoldDB" id="A0A667G0F0"/>
<evidence type="ECO:0000256" key="2">
    <source>
        <dbReference type="ARBA" id="ARBA00022980"/>
    </source>
</evidence>
<keyword evidence="5" id="KW-1185">Reference proteome</keyword>
<dbReference type="InterPro" id="IPR002132">
    <property type="entry name" value="Ribosomal_uL5"/>
</dbReference>
<reference evidence="4" key="1">
    <citation type="submission" date="2025-08" db="UniProtKB">
        <authorList>
            <consortium name="Ensembl"/>
        </authorList>
    </citation>
    <scope>IDENTIFICATION</scope>
</reference>
<keyword evidence="3" id="KW-0687">Ribonucleoprotein</keyword>
<proteinExistence type="inferred from homology"/>
<dbReference type="GO" id="GO:0006412">
    <property type="term" value="P:translation"/>
    <property type="evidence" value="ECO:0007669"/>
    <property type="project" value="InterPro"/>
</dbReference>
<dbReference type="InterPro" id="IPR022803">
    <property type="entry name" value="Ribosomal_uL5_dom_sf"/>
</dbReference>
<dbReference type="GO" id="GO:1990904">
    <property type="term" value="C:ribonucleoprotein complex"/>
    <property type="evidence" value="ECO:0007669"/>
    <property type="project" value="UniProtKB-KW"/>
</dbReference>
<organism evidence="4 5">
    <name type="scientific">Lynx canadensis</name>
    <name type="common">Canada lynx</name>
    <name type="synonym">Felis canadensis</name>
    <dbReference type="NCBI Taxonomy" id="61383"/>
    <lineage>
        <taxon>Eukaryota</taxon>
        <taxon>Metazoa</taxon>
        <taxon>Chordata</taxon>
        <taxon>Craniata</taxon>
        <taxon>Vertebrata</taxon>
        <taxon>Euteleostomi</taxon>
        <taxon>Mammalia</taxon>
        <taxon>Eutheria</taxon>
        <taxon>Laurasiatheria</taxon>
        <taxon>Carnivora</taxon>
        <taxon>Feliformia</taxon>
        <taxon>Felidae</taxon>
        <taxon>Felinae</taxon>
        <taxon>Lynx</taxon>
    </lineage>
</organism>
<dbReference type="Gene3D" id="3.30.1440.10">
    <property type="match status" value="1"/>
</dbReference>
<reference evidence="4" key="2">
    <citation type="submission" date="2025-09" db="UniProtKB">
        <authorList>
            <consortium name="Ensembl"/>
        </authorList>
    </citation>
    <scope>IDENTIFICATION</scope>
</reference>
<evidence type="ECO:0000313" key="5">
    <source>
        <dbReference type="Proteomes" id="UP000472241"/>
    </source>
</evidence>
<protein>
    <submittedName>
        <fullName evidence="4">Uncharacterized protein</fullName>
    </submittedName>
</protein>
<name>A0A667G0F0_LYNCA</name>
<dbReference type="SUPFAM" id="SSF55282">
    <property type="entry name" value="RL5-like"/>
    <property type="match status" value="1"/>
</dbReference>
<comment type="similarity">
    <text evidence="1">Belongs to the universal ribosomal protein uL5 family.</text>
</comment>